<reference evidence="2" key="1">
    <citation type="journal article" date="2020" name="Stud. Mycol.">
        <title>101 Dothideomycetes genomes: A test case for predicting lifestyles and emergence of pathogens.</title>
        <authorList>
            <person name="Haridas S."/>
            <person name="Albert R."/>
            <person name="Binder M."/>
            <person name="Bloem J."/>
            <person name="LaButti K."/>
            <person name="Salamov A."/>
            <person name="Andreopoulos B."/>
            <person name="Baker S."/>
            <person name="Barry K."/>
            <person name="Bills G."/>
            <person name="Bluhm B."/>
            <person name="Cannon C."/>
            <person name="Castanera R."/>
            <person name="Culley D."/>
            <person name="Daum C."/>
            <person name="Ezra D."/>
            <person name="Gonzalez J."/>
            <person name="Henrissat B."/>
            <person name="Kuo A."/>
            <person name="Liang C."/>
            <person name="Lipzen A."/>
            <person name="Lutzoni F."/>
            <person name="Magnuson J."/>
            <person name="Mondo S."/>
            <person name="Nolan M."/>
            <person name="Ohm R."/>
            <person name="Pangilinan J."/>
            <person name="Park H.-J."/>
            <person name="Ramirez L."/>
            <person name="Alfaro M."/>
            <person name="Sun H."/>
            <person name="Tritt A."/>
            <person name="Yoshinaga Y."/>
            <person name="Zwiers L.-H."/>
            <person name="Turgeon B."/>
            <person name="Goodwin S."/>
            <person name="Spatafora J."/>
            <person name="Crous P."/>
            <person name="Grigoriev I."/>
        </authorList>
    </citation>
    <scope>NUCLEOTIDE SEQUENCE [LARGE SCALE GENOMIC DNA]</scope>
    <source>
        <strain evidence="2">CBS 304.66</strain>
    </source>
</reference>
<evidence type="ECO:0008006" key="3">
    <source>
        <dbReference type="Google" id="ProtNLM"/>
    </source>
</evidence>
<dbReference type="EMBL" id="ML986586">
    <property type="protein sequence ID" value="KAF2268501.1"/>
    <property type="molecule type" value="Genomic_DNA"/>
</dbReference>
<evidence type="ECO:0000313" key="1">
    <source>
        <dbReference type="EMBL" id="KAF2268501.1"/>
    </source>
</evidence>
<sequence length="351" mass="41071">MASKFLSILTKWFALSTNSKEDIPHLKRSIIATNHEISRLYQLPTELIMEIDVHLMEPERPGPHVAQMAFRATCRRFYEILPRGLTKNVKWTEWDRRAYRLLLRQANFRALCGKEREGLLSDKRLVCCICRSAHARDVFTEAAVKKEPELRACIGASGVVELCPHFRITYAGMKLRPNNIVCSRYHHAIGGYEGLVRVNQVGELRASEFMCEVEIPVLEIRGNKKENKQGEGPLGRTKVINAVKETNWKLCPHMHTDSVEEWLPRKSFENRQKRWQVHCCAVKDCDTRFTFMRKEVTRVPREGEKIVKEFVVLRIERYFGSLRGADDKRWMSQIVWASSLLEDRWTWRKEE</sequence>
<name>A0A9P4KGZ5_9PLEO</name>
<organism evidence="1 2">
    <name type="scientific">Lojkania enalia</name>
    <dbReference type="NCBI Taxonomy" id="147567"/>
    <lineage>
        <taxon>Eukaryota</taxon>
        <taxon>Fungi</taxon>
        <taxon>Dikarya</taxon>
        <taxon>Ascomycota</taxon>
        <taxon>Pezizomycotina</taxon>
        <taxon>Dothideomycetes</taxon>
        <taxon>Pleosporomycetidae</taxon>
        <taxon>Pleosporales</taxon>
        <taxon>Pleosporales incertae sedis</taxon>
        <taxon>Lojkania</taxon>
    </lineage>
</organism>
<dbReference type="AlphaFoldDB" id="A0A9P4KGZ5"/>
<gene>
    <name evidence="1" type="ORF">CC78DRAFT_529945</name>
</gene>
<proteinExistence type="predicted"/>
<accession>A0A9P4KGZ5</accession>
<evidence type="ECO:0000313" key="2">
    <source>
        <dbReference type="Proteomes" id="UP000800093"/>
    </source>
</evidence>
<keyword evidence="2" id="KW-1185">Reference proteome</keyword>
<comment type="caution">
    <text evidence="1">The sequence shown here is derived from an EMBL/GenBank/DDBJ whole genome shotgun (WGS) entry which is preliminary data.</text>
</comment>
<dbReference type="OrthoDB" id="3792649at2759"/>
<dbReference type="Proteomes" id="UP000800093">
    <property type="component" value="Unassembled WGS sequence"/>
</dbReference>
<protein>
    <recommendedName>
        <fullName evidence="3">F-box domain-containing protein</fullName>
    </recommendedName>
</protein>